<evidence type="ECO:0000313" key="2">
    <source>
        <dbReference type="EMBL" id="OUZ37642.1"/>
    </source>
</evidence>
<evidence type="ECO:0000313" key="3">
    <source>
        <dbReference type="Proteomes" id="UP000196594"/>
    </source>
</evidence>
<dbReference type="RefSeq" id="WP_008408660.1">
    <property type="nucleotide sequence ID" value="NZ_JAFBEY010000011.1"/>
</dbReference>
<keyword evidence="1" id="KW-1133">Transmembrane helix</keyword>
<keyword evidence="3" id="KW-1185">Reference proteome</keyword>
<comment type="caution">
    <text evidence="2">The sequence shown here is derived from an EMBL/GenBank/DDBJ whole genome shotgun (WGS) entry which is preliminary data.</text>
</comment>
<dbReference type="PIRSF" id="PIRSF021383">
    <property type="entry name" value="YunB"/>
    <property type="match status" value="1"/>
</dbReference>
<dbReference type="EMBL" id="NHNT01000014">
    <property type="protein sequence ID" value="OUZ37642.1"/>
    <property type="molecule type" value="Genomic_DNA"/>
</dbReference>
<sequence length="256" mass="28150">MRFRKRKWNSYGRKKGKMHNVVTIVIVSIIGMVCLSIYVMNGRLMPTYLQYAEVQTHKVASYVVSKAINSRTSSVLDVNDVIVDLPTQSDDMITTKFNTEIINQVRAETTTLVKEYLEQAENGDLSHLPNLENVEYDVGKMEAGDGIVFFVPLGQALNLPIIGNLGPKIPIRFHIIGNVNSNVESTVSEFGINNAIVEVNLLIGVNVQIIVPFASKSASVEQKIPIAIGLVRGTVPHIYSAGEGAQPSIEVPIPYE</sequence>
<dbReference type="InterPro" id="IPR014197">
    <property type="entry name" value="Sporulation_prot_YunB"/>
</dbReference>
<feature type="transmembrane region" description="Helical" evidence="1">
    <location>
        <begin position="21"/>
        <end position="40"/>
    </location>
</feature>
<gene>
    <name evidence="2" type="ORF">CBM15_16785</name>
</gene>
<dbReference type="Proteomes" id="UP000196594">
    <property type="component" value="Unassembled WGS sequence"/>
</dbReference>
<organism evidence="2 3">
    <name type="scientific">Solibacillus kalamii</name>
    <dbReference type="NCBI Taxonomy" id="1748298"/>
    <lineage>
        <taxon>Bacteria</taxon>
        <taxon>Bacillati</taxon>
        <taxon>Bacillota</taxon>
        <taxon>Bacilli</taxon>
        <taxon>Bacillales</taxon>
        <taxon>Caryophanaceae</taxon>
        <taxon>Solibacillus</taxon>
    </lineage>
</organism>
<protein>
    <submittedName>
        <fullName evidence="2">Sporulation protein YunB</fullName>
    </submittedName>
</protein>
<reference evidence="2 3" key="1">
    <citation type="journal article" date="2017" name="Int. J. Syst. Evol. Microbiol.">
        <title>Solibacillus kalamii sp. nov., isolated from a high-efficiency particulate arrestance filter system used in the International Space Station.</title>
        <authorList>
            <person name="Checinska Sielaff A."/>
            <person name="Kumar R.M."/>
            <person name="Pal D."/>
            <person name="Mayilraj S."/>
            <person name="Venkateswaran K."/>
        </authorList>
    </citation>
    <scope>NUCLEOTIDE SEQUENCE [LARGE SCALE GENOMIC DNA]</scope>
    <source>
        <strain evidence="2 3">ISSFR-015</strain>
    </source>
</reference>
<dbReference type="NCBIfam" id="TIGR02832">
    <property type="entry name" value="spo_yunB"/>
    <property type="match status" value="1"/>
</dbReference>
<accession>A0ABX3ZD68</accession>
<dbReference type="Pfam" id="PF09560">
    <property type="entry name" value="Spore_YunB"/>
    <property type="match status" value="1"/>
</dbReference>
<proteinExistence type="predicted"/>
<evidence type="ECO:0000256" key="1">
    <source>
        <dbReference type="SAM" id="Phobius"/>
    </source>
</evidence>
<keyword evidence="1" id="KW-0812">Transmembrane</keyword>
<keyword evidence="1" id="KW-0472">Membrane</keyword>
<name>A0ABX3ZD68_9BACL</name>